<dbReference type="GO" id="GO:0000139">
    <property type="term" value="C:Golgi membrane"/>
    <property type="evidence" value="ECO:0007669"/>
    <property type="project" value="TreeGrafter"/>
</dbReference>
<protein>
    <recommendedName>
        <fullName evidence="6">Golgi apparatus membrane protein TVP23 homolog</fullName>
    </recommendedName>
</protein>
<reference evidence="7" key="1">
    <citation type="journal article" date="2014" name="Nucleic Acids Res.">
        <title>The evolutionary dynamics of variant antigen genes in Babesia reveal a history of genomic innovation underlying host-parasite interaction.</title>
        <authorList>
            <person name="Jackson A.P."/>
            <person name="Otto T.D."/>
            <person name="Darby A."/>
            <person name="Ramaprasad A."/>
            <person name="Xia D."/>
            <person name="Echaide I.E."/>
            <person name="Farber M."/>
            <person name="Gahlot S."/>
            <person name="Gamble J."/>
            <person name="Gupta D."/>
            <person name="Gupta Y."/>
            <person name="Jackson L."/>
            <person name="Malandrin L."/>
            <person name="Malas T.B."/>
            <person name="Moussa E."/>
            <person name="Nair M."/>
            <person name="Reid A.J."/>
            <person name="Sanders M."/>
            <person name="Sharma J."/>
            <person name="Tracey A."/>
            <person name="Quail M.A."/>
            <person name="Weir W."/>
            <person name="Wastling J.M."/>
            <person name="Hall N."/>
            <person name="Willadsen P."/>
            <person name="Lingelbach K."/>
            <person name="Shiels B."/>
            <person name="Tait A."/>
            <person name="Berriman M."/>
            <person name="Allred D.R."/>
            <person name="Pain A."/>
        </authorList>
    </citation>
    <scope>NUCLEOTIDE SEQUENCE</scope>
    <source>
        <strain evidence="7">1802A</strain>
    </source>
</reference>
<dbReference type="AlphaFoldDB" id="A0AAD9GFE1"/>
<dbReference type="Pfam" id="PF05832">
    <property type="entry name" value="DUF846"/>
    <property type="match status" value="1"/>
</dbReference>
<feature type="transmembrane region" description="Helical" evidence="6">
    <location>
        <begin position="66"/>
        <end position="85"/>
    </location>
</feature>
<evidence type="ECO:0000256" key="1">
    <source>
        <dbReference type="ARBA" id="ARBA00004141"/>
    </source>
</evidence>
<dbReference type="EMBL" id="JAHBMH010000033">
    <property type="protein sequence ID" value="KAK1937429.1"/>
    <property type="molecule type" value="Genomic_DNA"/>
</dbReference>
<dbReference type="GO" id="GO:0009306">
    <property type="term" value="P:protein secretion"/>
    <property type="evidence" value="ECO:0007669"/>
    <property type="project" value="TreeGrafter"/>
</dbReference>
<dbReference type="Proteomes" id="UP001195914">
    <property type="component" value="Unassembled WGS sequence"/>
</dbReference>
<comment type="subcellular location">
    <subcellularLocation>
        <location evidence="1 6">Membrane</location>
        <topology evidence="1 6">Multi-pass membrane protein</topology>
    </subcellularLocation>
</comment>
<gene>
    <name evidence="7" type="ORF">X943_001783</name>
</gene>
<reference evidence="7" key="2">
    <citation type="submission" date="2021-05" db="EMBL/GenBank/DDBJ databases">
        <authorList>
            <person name="Pain A."/>
        </authorList>
    </citation>
    <scope>NUCLEOTIDE SEQUENCE</scope>
    <source>
        <strain evidence="7">1802A</strain>
    </source>
</reference>
<comment type="caution">
    <text evidence="7">The sequence shown here is derived from an EMBL/GenBank/DDBJ whole genome shotgun (WGS) entry which is preliminary data.</text>
</comment>
<accession>A0AAD9GFE1</accession>
<keyword evidence="4 6" id="KW-1133">Transmembrane helix</keyword>
<name>A0AAD9GFE1_BABDI</name>
<feature type="transmembrane region" description="Helical" evidence="6">
    <location>
        <begin position="153"/>
        <end position="171"/>
    </location>
</feature>
<feature type="transmembrane region" description="Helical" evidence="6">
    <location>
        <begin position="128"/>
        <end position="146"/>
    </location>
</feature>
<evidence type="ECO:0000256" key="6">
    <source>
        <dbReference type="RuleBase" id="RU361206"/>
    </source>
</evidence>
<feature type="transmembrane region" description="Helical" evidence="6">
    <location>
        <begin position="39"/>
        <end position="59"/>
    </location>
</feature>
<evidence type="ECO:0000313" key="7">
    <source>
        <dbReference type="EMBL" id="KAK1937429.1"/>
    </source>
</evidence>
<keyword evidence="8" id="KW-1185">Reference proteome</keyword>
<organism evidence="7 8">
    <name type="scientific">Babesia divergens</name>
    <dbReference type="NCBI Taxonomy" id="32595"/>
    <lineage>
        <taxon>Eukaryota</taxon>
        <taxon>Sar</taxon>
        <taxon>Alveolata</taxon>
        <taxon>Apicomplexa</taxon>
        <taxon>Aconoidasida</taxon>
        <taxon>Piroplasmida</taxon>
        <taxon>Babesiidae</taxon>
        <taxon>Babesia</taxon>
    </lineage>
</organism>
<keyword evidence="5 6" id="KW-0472">Membrane</keyword>
<evidence type="ECO:0000256" key="3">
    <source>
        <dbReference type="ARBA" id="ARBA00022692"/>
    </source>
</evidence>
<proteinExistence type="inferred from homology"/>
<dbReference type="InterPro" id="IPR008564">
    <property type="entry name" value="TVP23-like"/>
</dbReference>
<dbReference type="PANTHER" id="PTHR13019:SF7">
    <property type="entry name" value="GOLGI APPARATUS MEMBRANE PROTEIN TVP23"/>
    <property type="match status" value="1"/>
</dbReference>
<evidence type="ECO:0000256" key="5">
    <source>
        <dbReference type="ARBA" id="ARBA00023136"/>
    </source>
</evidence>
<evidence type="ECO:0000256" key="4">
    <source>
        <dbReference type="ARBA" id="ARBA00022989"/>
    </source>
</evidence>
<dbReference type="PANTHER" id="PTHR13019">
    <property type="entry name" value="GOLGI APPARATUS MEMBRANE PROTEIN TVP23"/>
    <property type="match status" value="1"/>
</dbReference>
<evidence type="ECO:0000256" key="2">
    <source>
        <dbReference type="ARBA" id="ARBA00005467"/>
    </source>
</evidence>
<dbReference type="GO" id="GO:0016192">
    <property type="term" value="P:vesicle-mediated transport"/>
    <property type="evidence" value="ECO:0007669"/>
    <property type="project" value="TreeGrafter"/>
</dbReference>
<evidence type="ECO:0000313" key="8">
    <source>
        <dbReference type="Proteomes" id="UP001195914"/>
    </source>
</evidence>
<keyword evidence="3 6" id="KW-0812">Transmembrane</keyword>
<comment type="similarity">
    <text evidence="2 6">Belongs to the TVP23 family.</text>
</comment>
<sequence>MADDLTGTITDGSSPSSTSEIYANIITCIRLLPHPWACLAHVGFKAAIIIAYFIFPYIFGSITGSFPDFILTFELIALLVLADYWTVKNCTASTLAGIAWYCDTSLSNQFVYKTVKDSMFLNKDETRFFWAVMYIWPAPWVLNILFRLSTINIPSLILSVLVFASAMLNLMNCLKCSQGNDAYEMPDSCVEKRTTTSQLTGKVTGKLMSLLMKAKVKESLFPH</sequence>